<dbReference type="Pfam" id="PF11751">
    <property type="entry name" value="PorP_SprF"/>
    <property type="match status" value="1"/>
</dbReference>
<dbReference type="InterPro" id="IPR019861">
    <property type="entry name" value="PorP/SprF_Bacteroidetes"/>
</dbReference>
<gene>
    <name evidence="2" type="ORF">MKQ68_05980</name>
</gene>
<dbReference type="Proteomes" id="UP001162741">
    <property type="component" value="Chromosome"/>
</dbReference>
<protein>
    <submittedName>
        <fullName evidence="2">Type IX secretion system membrane protein PorP/SprF</fullName>
    </submittedName>
</protein>
<sequence>MKKLLLLKGMLLLALAGQAQQDAMYTQYMFNTMAINPGYAGSRGNLSATAMYRRQWIGVEGAPETQTVSLDMATRDRKIGLGLQAFNDKIGITKSTGFYMTYAYRINFKDDVSSLGIGLQGGFTNFRANLAKVDLIDQNGDPAFMQNVNAMMPSFGAGLYYNNDRFYAGFSIPNIVRTYLRKEQYLYQTDVVAHRFMHLFFMTGYVFDLGEDYKLKPSLLVKAVSGAPIEADINANLWIKDIVSVGASYRTGDAIAGLLELQLGSQFRLGYAYDHSISKLVKYNQGTHEIMLRFEFGWERGEILSPRYF</sequence>
<evidence type="ECO:0000313" key="2">
    <source>
        <dbReference type="EMBL" id="UYQ94639.1"/>
    </source>
</evidence>
<feature type="signal peptide" evidence="1">
    <location>
        <begin position="1"/>
        <end position="19"/>
    </location>
</feature>
<dbReference type="NCBIfam" id="TIGR03519">
    <property type="entry name" value="T9SS_PorP_fam"/>
    <property type="match status" value="1"/>
</dbReference>
<accession>A0ABY6J4N4</accession>
<evidence type="ECO:0000313" key="3">
    <source>
        <dbReference type="Proteomes" id="UP001162741"/>
    </source>
</evidence>
<keyword evidence="1" id="KW-0732">Signal</keyword>
<evidence type="ECO:0000256" key="1">
    <source>
        <dbReference type="SAM" id="SignalP"/>
    </source>
</evidence>
<dbReference type="RefSeq" id="WP_264282507.1">
    <property type="nucleotide sequence ID" value="NZ_CP107006.1"/>
</dbReference>
<reference evidence="2" key="1">
    <citation type="submission" date="2022-10" db="EMBL/GenBank/DDBJ databases">
        <title>Chitinophaga sp. nov., isolated from soil.</title>
        <authorList>
            <person name="Jeon C.O."/>
        </authorList>
    </citation>
    <scope>NUCLEOTIDE SEQUENCE</scope>
    <source>
        <strain evidence="2">R8</strain>
    </source>
</reference>
<organism evidence="2 3">
    <name type="scientific">Chitinophaga horti</name>
    <dbReference type="NCBI Taxonomy" id="2920382"/>
    <lineage>
        <taxon>Bacteria</taxon>
        <taxon>Pseudomonadati</taxon>
        <taxon>Bacteroidota</taxon>
        <taxon>Chitinophagia</taxon>
        <taxon>Chitinophagales</taxon>
        <taxon>Chitinophagaceae</taxon>
        <taxon>Chitinophaga</taxon>
    </lineage>
</organism>
<proteinExistence type="predicted"/>
<feature type="chain" id="PRO_5047076472" evidence="1">
    <location>
        <begin position="20"/>
        <end position="309"/>
    </location>
</feature>
<dbReference type="EMBL" id="CP107006">
    <property type="protein sequence ID" value="UYQ94639.1"/>
    <property type="molecule type" value="Genomic_DNA"/>
</dbReference>
<keyword evidence="3" id="KW-1185">Reference proteome</keyword>
<name>A0ABY6J4N4_9BACT</name>